<sequence>MAAARLSRDFCLTFRPSTPGRCLYLFTDSSATGFAIFLGAAGRVVGAAGPAAAAAVDGVSADLVAWGSHRQRRMTHSSFAAEAFGLLQGLRSALDDAAVAGLLFDGSVGAGLLVNAFVDSRSPYDSLTSTSATGSKEVRACIADLSDHYRLGSLASLTRLPGSLQLADGLTKPTGAGPLRVAAASGWLPLPRSACVTK</sequence>
<dbReference type="EMBL" id="KV920875">
    <property type="protein sequence ID" value="OSX68229.1"/>
    <property type="molecule type" value="Genomic_DNA"/>
</dbReference>
<dbReference type="AlphaFoldDB" id="A0A1X6NHX8"/>
<gene>
    <name evidence="1" type="ORF">BU14_3182s0001</name>
</gene>
<reference evidence="1 2" key="1">
    <citation type="submission" date="2017-03" db="EMBL/GenBank/DDBJ databases">
        <title>WGS assembly of Porphyra umbilicalis.</title>
        <authorList>
            <person name="Brawley S.H."/>
            <person name="Blouin N.A."/>
            <person name="Ficko-Blean E."/>
            <person name="Wheeler G.L."/>
            <person name="Lohr M."/>
            <person name="Goodson H.V."/>
            <person name="Jenkins J.W."/>
            <person name="Blaby-Haas C.E."/>
            <person name="Helliwell K.E."/>
            <person name="Chan C."/>
            <person name="Marriage T."/>
            <person name="Bhattacharya D."/>
            <person name="Klein A.S."/>
            <person name="Badis Y."/>
            <person name="Brodie J."/>
            <person name="Cao Y."/>
            <person name="Collen J."/>
            <person name="Dittami S.M."/>
            <person name="Gachon C.M."/>
            <person name="Green B.R."/>
            <person name="Karpowicz S."/>
            <person name="Kim J.W."/>
            <person name="Kudahl U."/>
            <person name="Lin S."/>
            <person name="Michel G."/>
            <person name="Mittag M."/>
            <person name="Olson B.J."/>
            <person name="Pangilinan J."/>
            <person name="Peng Y."/>
            <person name="Qiu H."/>
            <person name="Shu S."/>
            <person name="Singer J.T."/>
            <person name="Smith A.G."/>
            <person name="Sprecher B.N."/>
            <person name="Wagner V."/>
            <person name="Wang W."/>
            <person name="Wang Z.-Y."/>
            <person name="Yan J."/>
            <person name="Yarish C."/>
            <person name="Zoeuner-Riek S."/>
            <person name="Zhuang Y."/>
            <person name="Zou Y."/>
            <person name="Lindquist E.A."/>
            <person name="Grimwood J."/>
            <person name="Barry K."/>
            <person name="Rokhsar D.S."/>
            <person name="Schmutz J."/>
            <person name="Stiller J.W."/>
            <person name="Grossman A.R."/>
            <person name="Prochnik S.E."/>
        </authorList>
    </citation>
    <scope>NUCLEOTIDE SEQUENCE [LARGE SCALE GENOMIC DNA]</scope>
    <source>
        <strain evidence="1">4086291</strain>
    </source>
</reference>
<name>A0A1X6NHX8_PORUM</name>
<dbReference type="Proteomes" id="UP000218209">
    <property type="component" value="Unassembled WGS sequence"/>
</dbReference>
<accession>A0A1X6NHX8</accession>
<proteinExistence type="predicted"/>
<keyword evidence="2" id="KW-1185">Reference proteome</keyword>
<organism evidence="1 2">
    <name type="scientific">Porphyra umbilicalis</name>
    <name type="common">Purple laver</name>
    <name type="synonym">Red alga</name>
    <dbReference type="NCBI Taxonomy" id="2786"/>
    <lineage>
        <taxon>Eukaryota</taxon>
        <taxon>Rhodophyta</taxon>
        <taxon>Bangiophyceae</taxon>
        <taxon>Bangiales</taxon>
        <taxon>Bangiaceae</taxon>
        <taxon>Porphyra</taxon>
    </lineage>
</organism>
<evidence type="ECO:0000313" key="2">
    <source>
        <dbReference type="Proteomes" id="UP000218209"/>
    </source>
</evidence>
<dbReference type="OrthoDB" id="409273at2759"/>
<evidence type="ECO:0000313" key="1">
    <source>
        <dbReference type="EMBL" id="OSX68229.1"/>
    </source>
</evidence>
<protein>
    <submittedName>
        <fullName evidence="1">Uncharacterized protein</fullName>
    </submittedName>
</protein>